<gene>
    <name evidence="1" type="ORF">UFOVP109_10</name>
    <name evidence="2" type="ORF">UFOVP224_23</name>
</gene>
<name>A0A6J5L402_9CAUD</name>
<accession>A0A6J5L402</accession>
<dbReference type="EMBL" id="LR796227">
    <property type="protein sequence ID" value="CAB4127937.1"/>
    <property type="molecule type" value="Genomic_DNA"/>
</dbReference>
<dbReference type="EMBL" id="LR798270">
    <property type="protein sequence ID" value="CAB5219042.1"/>
    <property type="molecule type" value="Genomic_DNA"/>
</dbReference>
<reference evidence="1" key="1">
    <citation type="submission" date="2020-04" db="EMBL/GenBank/DDBJ databases">
        <authorList>
            <person name="Chiriac C."/>
            <person name="Salcher M."/>
            <person name="Ghai R."/>
            <person name="Kavagutti S V."/>
        </authorList>
    </citation>
    <scope>NUCLEOTIDE SEQUENCE</scope>
</reference>
<protein>
    <submittedName>
        <fullName evidence="1">Uncharacterized protein</fullName>
    </submittedName>
</protein>
<sequence>MQVLDTKTTEELLRSILAEVAKAQNEIRCGKADIEKAQGRINFLLVVINKMIERTRD</sequence>
<evidence type="ECO:0000313" key="1">
    <source>
        <dbReference type="EMBL" id="CAB4127937.1"/>
    </source>
</evidence>
<evidence type="ECO:0000313" key="2">
    <source>
        <dbReference type="EMBL" id="CAB5219042.1"/>
    </source>
</evidence>
<proteinExistence type="predicted"/>
<organism evidence="1">
    <name type="scientific">uncultured Caudovirales phage</name>
    <dbReference type="NCBI Taxonomy" id="2100421"/>
    <lineage>
        <taxon>Viruses</taxon>
        <taxon>Duplodnaviria</taxon>
        <taxon>Heunggongvirae</taxon>
        <taxon>Uroviricota</taxon>
        <taxon>Caudoviricetes</taxon>
        <taxon>Peduoviridae</taxon>
        <taxon>Maltschvirus</taxon>
        <taxon>Maltschvirus maltsch</taxon>
    </lineage>
</organism>